<evidence type="ECO:0000313" key="4">
    <source>
        <dbReference type="Proteomes" id="UP000594771"/>
    </source>
</evidence>
<dbReference type="EMBL" id="CP065662">
    <property type="protein sequence ID" value="QPS01254.1"/>
    <property type="molecule type" value="Genomic_DNA"/>
</dbReference>
<evidence type="ECO:0000313" key="3">
    <source>
        <dbReference type="EMBL" id="QPS01254.1"/>
    </source>
</evidence>
<reference evidence="2" key="2">
    <citation type="submission" date="2022-09" db="EMBL/GenBank/DDBJ databases">
        <title>Aerococcus urinae taxonomy study.</title>
        <authorList>
            <person name="Christensen J."/>
            <person name="Senneby E."/>
        </authorList>
    </citation>
    <scope>NUCLEOTIDE SEQUENCE</scope>
    <source>
        <strain evidence="2">NLD-066-U95</strain>
    </source>
</reference>
<reference evidence="3 4" key="1">
    <citation type="submission" date="2020-12" db="EMBL/GenBank/DDBJ databases">
        <title>FDA dAtabase for Regulatory Grade micrObial Sequences (FDA-ARGOS): Supporting development and validation of Infectious Disease Dx tests.</title>
        <authorList>
            <person name="Sproer C."/>
            <person name="Gronow S."/>
            <person name="Severitt S."/>
            <person name="Schroder I."/>
            <person name="Tallon L."/>
            <person name="Sadzewicz L."/>
            <person name="Zhao X."/>
            <person name="Boylan J."/>
            <person name="Ott S."/>
            <person name="Bowen H."/>
            <person name="Vavikolanu K."/>
            <person name="Mehta A."/>
            <person name="Aluvathingal J."/>
            <person name="Nadendla S."/>
            <person name="Lowell S."/>
            <person name="Myers T."/>
            <person name="Yan Y."/>
            <person name="Sichtig H."/>
        </authorList>
    </citation>
    <scope>NUCLEOTIDE SEQUENCE [LARGE SCALE GENOMIC DNA]</scope>
    <source>
        <strain evidence="3 4">FDAARGOS_911</strain>
    </source>
</reference>
<dbReference type="Proteomes" id="UP000594771">
    <property type="component" value="Chromosome"/>
</dbReference>
<organism evidence="3 4">
    <name type="scientific">Aerococcus urinae</name>
    <dbReference type="NCBI Taxonomy" id="1376"/>
    <lineage>
        <taxon>Bacteria</taxon>
        <taxon>Bacillati</taxon>
        <taxon>Bacillota</taxon>
        <taxon>Bacilli</taxon>
        <taxon>Lactobacillales</taxon>
        <taxon>Aerococcaceae</taxon>
        <taxon>Aerococcus</taxon>
    </lineage>
</organism>
<gene>
    <name evidence="3" type="ORF">I6G68_07775</name>
    <name evidence="2" type="ORF">ODY43_04170</name>
</gene>
<dbReference type="AlphaFoldDB" id="A0A0X8FE14"/>
<dbReference type="RefSeq" id="WP_060777902.1">
    <property type="nucleotide sequence ID" value="NZ_CAJHLF010000003.1"/>
</dbReference>
<evidence type="ECO:0000256" key="1">
    <source>
        <dbReference type="SAM" id="MobiDB-lite"/>
    </source>
</evidence>
<evidence type="ECO:0000313" key="5">
    <source>
        <dbReference type="Proteomes" id="UP001069145"/>
    </source>
</evidence>
<keyword evidence="5" id="KW-1185">Reference proteome</keyword>
<proteinExistence type="predicted"/>
<dbReference type="OrthoDB" id="2136369at2"/>
<dbReference type="Proteomes" id="UP001069145">
    <property type="component" value="Unassembled WGS sequence"/>
</dbReference>
<dbReference type="GeneID" id="35767391"/>
<sequence>MKMYTVTAEVNSDKYGKGTLVAELNEQDFIKYANLSDQDKLAFLKDKGAQFQVDVNELEDDDVVSYKVEESAAAKHPAQANSSKPQVSRKMRMNINGQDTGWVDVTDENQAQYDQLMDHFNQMHQRFNDEFSRFFTDFRPGHFLDFGIPFLEDGKKSGKEDKDSQADGEEREEKQDK</sequence>
<accession>A0A0X8FE14</accession>
<dbReference type="EMBL" id="JAOTML010000003">
    <property type="protein sequence ID" value="MCY3053180.1"/>
    <property type="molecule type" value="Genomic_DNA"/>
</dbReference>
<protein>
    <submittedName>
        <fullName evidence="3">Uncharacterized protein</fullName>
    </submittedName>
</protein>
<evidence type="ECO:0000313" key="2">
    <source>
        <dbReference type="EMBL" id="MCY3053180.1"/>
    </source>
</evidence>
<feature type="compositionally biased region" description="Basic and acidic residues" evidence="1">
    <location>
        <begin position="152"/>
        <end position="165"/>
    </location>
</feature>
<feature type="region of interest" description="Disordered" evidence="1">
    <location>
        <begin position="149"/>
        <end position="177"/>
    </location>
</feature>
<dbReference type="KEGG" id="aun:AWM73_02275"/>
<name>A0A0X8FE14_9LACT</name>